<dbReference type="PANTHER" id="PTHR42973">
    <property type="entry name" value="BINDING OXIDOREDUCTASE, PUTATIVE (AFU_ORTHOLOGUE AFUA_1G17690)-RELATED"/>
    <property type="match status" value="1"/>
</dbReference>
<dbReference type="InterPro" id="IPR050416">
    <property type="entry name" value="FAD-linked_Oxidoreductase"/>
</dbReference>
<dbReference type="GO" id="GO:0050660">
    <property type="term" value="F:flavin adenine dinucleotide binding"/>
    <property type="evidence" value="ECO:0007669"/>
    <property type="project" value="InterPro"/>
</dbReference>
<feature type="domain" description="Berberine/berberine-like" evidence="5">
    <location>
        <begin position="117"/>
        <end position="161"/>
    </location>
</feature>
<proteinExistence type="predicted"/>
<dbReference type="Proteomes" id="UP000726737">
    <property type="component" value="Unassembled WGS sequence"/>
</dbReference>
<accession>A0A9P6U0R4</accession>
<gene>
    <name evidence="6" type="ORF">BG011_005870</name>
</gene>
<dbReference type="InterPro" id="IPR012951">
    <property type="entry name" value="BBE"/>
</dbReference>
<keyword evidence="2" id="KW-0285">Flavoprotein</keyword>
<evidence type="ECO:0000313" key="6">
    <source>
        <dbReference type="EMBL" id="KAG0254272.1"/>
    </source>
</evidence>
<dbReference type="EMBL" id="JAAAJA010000410">
    <property type="protein sequence ID" value="KAG0254272.1"/>
    <property type="molecule type" value="Genomic_DNA"/>
</dbReference>
<dbReference type="OrthoDB" id="415825at2759"/>
<comment type="caution">
    <text evidence="6">The sequence shown here is derived from an EMBL/GenBank/DDBJ whole genome shotgun (WGS) entry which is preliminary data.</text>
</comment>
<reference evidence="6" key="1">
    <citation type="journal article" date="2020" name="Fungal Divers.">
        <title>Resolving the Mortierellaceae phylogeny through synthesis of multi-gene phylogenetics and phylogenomics.</title>
        <authorList>
            <person name="Vandepol N."/>
            <person name="Liber J."/>
            <person name="Desiro A."/>
            <person name="Na H."/>
            <person name="Kennedy M."/>
            <person name="Barry K."/>
            <person name="Grigoriev I.V."/>
            <person name="Miller A.N."/>
            <person name="O'Donnell K."/>
            <person name="Stajich J.E."/>
            <person name="Bonito G."/>
        </authorList>
    </citation>
    <scope>NUCLEOTIDE SEQUENCE</scope>
    <source>
        <strain evidence="6">KOD948</strain>
    </source>
</reference>
<evidence type="ECO:0000256" key="4">
    <source>
        <dbReference type="ARBA" id="ARBA00023002"/>
    </source>
</evidence>
<evidence type="ECO:0000313" key="7">
    <source>
        <dbReference type="Proteomes" id="UP000726737"/>
    </source>
</evidence>
<evidence type="ECO:0000256" key="2">
    <source>
        <dbReference type="ARBA" id="ARBA00022630"/>
    </source>
</evidence>
<comment type="cofactor">
    <cofactor evidence="1">
        <name>FAD</name>
        <dbReference type="ChEBI" id="CHEBI:57692"/>
    </cofactor>
</comment>
<dbReference type="Gene3D" id="3.40.462.20">
    <property type="match status" value="1"/>
</dbReference>
<evidence type="ECO:0000256" key="1">
    <source>
        <dbReference type="ARBA" id="ARBA00001974"/>
    </source>
</evidence>
<dbReference type="PANTHER" id="PTHR42973:SF39">
    <property type="entry name" value="FAD-BINDING PCMH-TYPE DOMAIN-CONTAINING PROTEIN"/>
    <property type="match status" value="1"/>
</dbReference>
<keyword evidence="7" id="KW-1185">Reference proteome</keyword>
<name>A0A9P6U0R4_9FUNG</name>
<sequence>MPGDSRYTKGKSIVYNSALKDSTIAILAKWGAISPKGGTANYVIIDLWGGAVKDGKPEAAFVHRDAHTVIEFVSEWDSNPKAKPGKPDCQACLQWIEDMYAEILEDYKQSYGSSVPAYQNYIDKDMPDWETAYYGTTFTRLKEIKGARDPANVFRFPQSIPLP</sequence>
<dbReference type="InterPro" id="IPR016169">
    <property type="entry name" value="FAD-bd_PCMH_sub2"/>
</dbReference>
<evidence type="ECO:0000259" key="5">
    <source>
        <dbReference type="Pfam" id="PF08031"/>
    </source>
</evidence>
<evidence type="ECO:0000256" key="3">
    <source>
        <dbReference type="ARBA" id="ARBA00022827"/>
    </source>
</evidence>
<dbReference type="Pfam" id="PF08031">
    <property type="entry name" value="BBE"/>
    <property type="match status" value="1"/>
</dbReference>
<organism evidence="6 7">
    <name type="scientific">Mortierella polycephala</name>
    <dbReference type="NCBI Taxonomy" id="41804"/>
    <lineage>
        <taxon>Eukaryota</taxon>
        <taxon>Fungi</taxon>
        <taxon>Fungi incertae sedis</taxon>
        <taxon>Mucoromycota</taxon>
        <taxon>Mortierellomycotina</taxon>
        <taxon>Mortierellomycetes</taxon>
        <taxon>Mortierellales</taxon>
        <taxon>Mortierellaceae</taxon>
        <taxon>Mortierella</taxon>
    </lineage>
</organism>
<keyword evidence="4" id="KW-0560">Oxidoreductase</keyword>
<dbReference type="AlphaFoldDB" id="A0A9P6U0R4"/>
<dbReference type="Gene3D" id="3.30.465.10">
    <property type="match status" value="1"/>
</dbReference>
<protein>
    <recommendedName>
        <fullName evidence="5">Berberine/berberine-like domain-containing protein</fullName>
    </recommendedName>
</protein>
<dbReference type="GO" id="GO:0016491">
    <property type="term" value="F:oxidoreductase activity"/>
    <property type="evidence" value="ECO:0007669"/>
    <property type="project" value="UniProtKB-KW"/>
</dbReference>
<keyword evidence="3" id="KW-0274">FAD</keyword>